<reference evidence="2" key="1">
    <citation type="submission" date="2021-07" db="EMBL/GenBank/DDBJ databases">
        <title>Elsinoe batatas strain:CRI-CJ2 Genome sequencing and assembly.</title>
        <authorList>
            <person name="Huang L."/>
        </authorList>
    </citation>
    <scope>NUCLEOTIDE SEQUENCE</scope>
    <source>
        <strain evidence="2">CRI-CJ2</strain>
    </source>
</reference>
<keyword evidence="1" id="KW-1133">Transmembrane helix</keyword>
<dbReference type="AlphaFoldDB" id="A0A8K0L663"/>
<comment type="caution">
    <text evidence="2">The sequence shown here is derived from an EMBL/GenBank/DDBJ whole genome shotgun (WGS) entry which is preliminary data.</text>
</comment>
<evidence type="ECO:0000313" key="3">
    <source>
        <dbReference type="Proteomes" id="UP000809789"/>
    </source>
</evidence>
<protein>
    <submittedName>
        <fullName evidence="2">Uncharacterized protein</fullName>
    </submittedName>
</protein>
<organism evidence="2 3">
    <name type="scientific">Elsinoe batatas</name>
    <dbReference type="NCBI Taxonomy" id="2601811"/>
    <lineage>
        <taxon>Eukaryota</taxon>
        <taxon>Fungi</taxon>
        <taxon>Dikarya</taxon>
        <taxon>Ascomycota</taxon>
        <taxon>Pezizomycotina</taxon>
        <taxon>Dothideomycetes</taxon>
        <taxon>Dothideomycetidae</taxon>
        <taxon>Myriangiales</taxon>
        <taxon>Elsinoaceae</taxon>
        <taxon>Elsinoe</taxon>
    </lineage>
</organism>
<gene>
    <name evidence="2" type="ORF">KVT40_004068</name>
</gene>
<feature type="transmembrane region" description="Helical" evidence="1">
    <location>
        <begin position="45"/>
        <end position="66"/>
    </location>
</feature>
<keyword evidence="3" id="KW-1185">Reference proteome</keyword>
<dbReference type="OrthoDB" id="10521048at2759"/>
<accession>A0A8K0L663</accession>
<sequence length="118" mass="13084">MSFLALLAFTTSSLPSPLLRTLDSRLFHGSPRRSRTRLALGLRSLLSSLGGIQLIVALSILLHAYLNLSTISMHHFCTSPCLAWLSLTSTLLSLLDGHDDVVRRLYRNTVKLLLSRVL</sequence>
<evidence type="ECO:0000256" key="1">
    <source>
        <dbReference type="SAM" id="Phobius"/>
    </source>
</evidence>
<evidence type="ECO:0000313" key="2">
    <source>
        <dbReference type="EMBL" id="KAG8628195.1"/>
    </source>
</evidence>
<keyword evidence="1" id="KW-0472">Membrane</keyword>
<dbReference type="EMBL" id="JAESVG020000004">
    <property type="protein sequence ID" value="KAG8628195.1"/>
    <property type="molecule type" value="Genomic_DNA"/>
</dbReference>
<keyword evidence="1" id="KW-0812">Transmembrane</keyword>
<dbReference type="Proteomes" id="UP000809789">
    <property type="component" value="Unassembled WGS sequence"/>
</dbReference>
<name>A0A8K0L663_9PEZI</name>
<proteinExistence type="predicted"/>